<comment type="caution">
    <text evidence="12">The sequence shown here is derived from an EMBL/GenBank/DDBJ whole genome shotgun (WGS) entry which is preliminary data.</text>
</comment>
<evidence type="ECO:0000256" key="6">
    <source>
        <dbReference type="ARBA" id="ARBA00022723"/>
    </source>
</evidence>
<keyword evidence="6" id="KW-0479">Metal-binding</keyword>
<proteinExistence type="inferred from homology"/>
<comment type="similarity">
    <text evidence="2">Belongs to the TsaE family.</text>
</comment>
<dbReference type="SUPFAM" id="SSF52540">
    <property type="entry name" value="P-loop containing nucleoside triphosphate hydrolases"/>
    <property type="match status" value="1"/>
</dbReference>
<evidence type="ECO:0000256" key="5">
    <source>
        <dbReference type="ARBA" id="ARBA00022694"/>
    </source>
</evidence>
<evidence type="ECO:0000256" key="8">
    <source>
        <dbReference type="ARBA" id="ARBA00022840"/>
    </source>
</evidence>
<dbReference type="Pfam" id="PF02367">
    <property type="entry name" value="TsaE"/>
    <property type="match status" value="1"/>
</dbReference>
<comment type="function">
    <text evidence="10">Required for the formation of a threonylcarbamoyl group on adenosine at position 37 (t(6)A37) in tRNAs that read codons beginning with adenine. Is involved in the transfer of the threonylcarbamoyl moiety of threonylcarbamoyl-AMP (TC-AMP) to the N6 group of A37, together with TsaD and TsaB. TsaE seems to play an indirect role in the t(6)A biosynthesis pathway, possibly in regulating the core enzymatic function of TsaD.</text>
</comment>
<accession>A0ABP8EG04</accession>
<dbReference type="Proteomes" id="UP001501586">
    <property type="component" value="Unassembled WGS sequence"/>
</dbReference>
<dbReference type="InterPro" id="IPR003442">
    <property type="entry name" value="T6A_TsaE"/>
</dbReference>
<evidence type="ECO:0000256" key="11">
    <source>
        <dbReference type="ARBA" id="ARBA00032441"/>
    </source>
</evidence>
<keyword evidence="5" id="KW-0819">tRNA processing</keyword>
<comment type="subcellular location">
    <subcellularLocation>
        <location evidence="1">Cytoplasm</location>
    </subcellularLocation>
</comment>
<reference evidence="13" key="1">
    <citation type="journal article" date="2019" name="Int. J. Syst. Evol. Microbiol.">
        <title>The Global Catalogue of Microorganisms (GCM) 10K type strain sequencing project: providing services to taxonomists for standard genome sequencing and annotation.</title>
        <authorList>
            <consortium name="The Broad Institute Genomics Platform"/>
            <consortium name="The Broad Institute Genome Sequencing Center for Infectious Disease"/>
            <person name="Wu L."/>
            <person name="Ma J."/>
        </authorList>
    </citation>
    <scope>NUCLEOTIDE SEQUENCE [LARGE SCALE GENOMIC DNA]</scope>
    <source>
        <strain evidence="13">JCM 17458</strain>
    </source>
</reference>
<evidence type="ECO:0000256" key="1">
    <source>
        <dbReference type="ARBA" id="ARBA00004496"/>
    </source>
</evidence>
<dbReference type="EMBL" id="BAABAZ010000004">
    <property type="protein sequence ID" value="GAA4282861.1"/>
    <property type="molecule type" value="Genomic_DNA"/>
</dbReference>
<dbReference type="InterPro" id="IPR027417">
    <property type="entry name" value="P-loop_NTPase"/>
</dbReference>
<dbReference type="PANTHER" id="PTHR33540">
    <property type="entry name" value="TRNA THREONYLCARBAMOYLADENOSINE BIOSYNTHESIS PROTEIN TSAE"/>
    <property type="match status" value="1"/>
</dbReference>
<protein>
    <recommendedName>
        <fullName evidence="3">tRNA threonylcarbamoyladenosine biosynthesis protein TsaE</fullName>
    </recommendedName>
    <alternativeName>
        <fullName evidence="11">t(6)A37 threonylcarbamoyladenosine biosynthesis protein TsaE</fullName>
    </alternativeName>
</protein>
<evidence type="ECO:0000256" key="4">
    <source>
        <dbReference type="ARBA" id="ARBA00022490"/>
    </source>
</evidence>
<evidence type="ECO:0000256" key="7">
    <source>
        <dbReference type="ARBA" id="ARBA00022741"/>
    </source>
</evidence>
<keyword evidence="4" id="KW-0963">Cytoplasm</keyword>
<evidence type="ECO:0000313" key="13">
    <source>
        <dbReference type="Proteomes" id="UP001501586"/>
    </source>
</evidence>
<gene>
    <name evidence="12" type="primary">tsaE</name>
    <name evidence="12" type="ORF">GCM10022261_03920</name>
</gene>
<name>A0ABP8EG04_9MICO</name>
<keyword evidence="13" id="KW-1185">Reference proteome</keyword>
<dbReference type="NCBIfam" id="TIGR00150">
    <property type="entry name" value="T6A_YjeE"/>
    <property type="match status" value="1"/>
</dbReference>
<evidence type="ECO:0000313" key="12">
    <source>
        <dbReference type="EMBL" id="GAA4282861.1"/>
    </source>
</evidence>
<evidence type="ECO:0000256" key="10">
    <source>
        <dbReference type="ARBA" id="ARBA00024908"/>
    </source>
</evidence>
<dbReference type="Gene3D" id="3.40.50.300">
    <property type="entry name" value="P-loop containing nucleotide triphosphate hydrolases"/>
    <property type="match status" value="1"/>
</dbReference>
<sequence>MRAELQITDLAAMEDFARVLAAVLRPGDLIILTGDLGAGKTTLTQFLGRALGVTGRVSSPTFVIAREHRSAGDGPGLIHVDAYRLGDAAEFADLDLESDLAESVTVVEWGHGMAEQLSSDRLEITLLRAFEDAAGEQAGDGDPDVPEDESRRLILDAAGAGWETRLPVLADWKEPT</sequence>
<keyword evidence="8" id="KW-0067">ATP-binding</keyword>
<evidence type="ECO:0000256" key="9">
    <source>
        <dbReference type="ARBA" id="ARBA00022842"/>
    </source>
</evidence>
<evidence type="ECO:0000256" key="2">
    <source>
        <dbReference type="ARBA" id="ARBA00007599"/>
    </source>
</evidence>
<organism evidence="12 13">
    <name type="scientific">Brevibacterium daeguense</name>
    <dbReference type="NCBI Taxonomy" id="909936"/>
    <lineage>
        <taxon>Bacteria</taxon>
        <taxon>Bacillati</taxon>
        <taxon>Actinomycetota</taxon>
        <taxon>Actinomycetes</taxon>
        <taxon>Micrococcales</taxon>
        <taxon>Brevibacteriaceae</taxon>
        <taxon>Brevibacterium</taxon>
    </lineage>
</organism>
<dbReference type="PANTHER" id="PTHR33540:SF2">
    <property type="entry name" value="TRNA THREONYLCARBAMOYLADENOSINE BIOSYNTHESIS PROTEIN TSAE"/>
    <property type="match status" value="1"/>
</dbReference>
<evidence type="ECO:0000256" key="3">
    <source>
        <dbReference type="ARBA" id="ARBA00019010"/>
    </source>
</evidence>
<keyword evidence="7" id="KW-0547">Nucleotide-binding</keyword>
<keyword evidence="9" id="KW-0460">Magnesium</keyword>
<dbReference type="RefSeq" id="WP_236864971.1">
    <property type="nucleotide sequence ID" value="NZ_BAABAZ010000004.1"/>
</dbReference>